<name>A0A8H8P7X0_9AGAM</name>
<reference evidence="3" key="1">
    <citation type="submission" date="2020-05" db="EMBL/GenBank/DDBJ databases">
        <title>Evolutionary and genomic comparisons of hybrid uninucleate and nonhybrid Rhizoctonia fungi.</title>
        <authorList>
            <person name="Li C."/>
            <person name="Chen X."/>
        </authorList>
    </citation>
    <scope>NUCLEOTIDE SEQUENCE</scope>
    <source>
        <strain evidence="3">AG-1 IA</strain>
    </source>
</reference>
<feature type="region of interest" description="Disordered" evidence="1">
    <location>
        <begin position="54"/>
        <end position="84"/>
    </location>
</feature>
<evidence type="ECO:0000256" key="1">
    <source>
        <dbReference type="SAM" id="MobiDB-lite"/>
    </source>
</evidence>
<feature type="compositionally biased region" description="Basic and acidic residues" evidence="1">
    <location>
        <begin position="297"/>
        <end position="313"/>
    </location>
</feature>
<dbReference type="AlphaFoldDB" id="A0A8H8P7X0"/>
<feature type="domain" description="DUF6699" evidence="2">
    <location>
        <begin position="458"/>
        <end position="586"/>
    </location>
</feature>
<dbReference type="Proteomes" id="UP000650533">
    <property type="component" value="Chromosome 16"/>
</dbReference>
<feature type="region of interest" description="Disordered" evidence="1">
    <location>
        <begin position="286"/>
        <end position="431"/>
    </location>
</feature>
<evidence type="ECO:0000259" key="2">
    <source>
        <dbReference type="Pfam" id="PF20415"/>
    </source>
</evidence>
<dbReference type="InterPro" id="IPR046522">
    <property type="entry name" value="DUF6699"/>
</dbReference>
<evidence type="ECO:0000313" key="4">
    <source>
        <dbReference type="Proteomes" id="UP000650533"/>
    </source>
</evidence>
<gene>
    <name evidence="3" type="ORF">RhiXN_01420</name>
</gene>
<accession>A0A8H8P7X0</accession>
<sequence length="651" mass="73197">MRKGNVRILTRTGIFPSPAGLPSHPKALISEPPITRHLPSTTSFVLATRLRKISDRLRGRQKPTRPPPLQPNDDDMSRTGPPHYHQGSANLCHCAFSESYHNTSAPYIYPSAPAPAPPPAGRPRPIAGHPSEYAPAIRRVPKPKPTNKIAKSRDMKFDEDTWQWYFETADAPGVRWLESVRHIEDLPQAKDPDFASMLNEYYMAGHVIDMPDQERLPVVPGGLGKGWRYKRAAPPPAVQKQPTQHPPAPAQPQTWIEPIYHQRYPAAPQYAGGSAHPVSMRPNHDGWRVYSSAPPHEFPRALHETRHPSEGSERLGPLPGTPGPRHYVDASAHRGYRPPSPDDSPSEESEDEEDEDEDDESDDSYNYPELHRSRSYAPPPPPKPPHHAQRLRERGYRVTDPHTNVDPDGLDAPALAMGKHGRSASSPNVPPAKTYQKIEIHRVLQTRTTLGVSRMPDLVFDLRYDPRHAFDRSDEPGPVDLTTAPAFQPGQTFVRFLIRHPFGGRGGDWVQDVEDAQYLTVMGVLRIISGMVHRNIDQHLDWDPLSEFDKSFVYEAYLNRPCPDEDAAGRRLHLFCEKYMFGGIEQLPFKAKGTTAEGPTFSVKLIKNSKLKRYDKLSGFRIPSGKGRWTGRGDTTYPYLVDDMASSRRVE</sequence>
<feature type="compositionally biased region" description="Acidic residues" evidence="1">
    <location>
        <begin position="344"/>
        <end position="363"/>
    </location>
</feature>
<dbReference type="RefSeq" id="XP_043187062.1">
    <property type="nucleotide sequence ID" value="XM_043321239.1"/>
</dbReference>
<evidence type="ECO:0000313" key="3">
    <source>
        <dbReference type="EMBL" id="QRW26825.1"/>
    </source>
</evidence>
<organism evidence="3 4">
    <name type="scientific">Rhizoctonia solani</name>
    <dbReference type="NCBI Taxonomy" id="456999"/>
    <lineage>
        <taxon>Eukaryota</taxon>
        <taxon>Fungi</taxon>
        <taxon>Dikarya</taxon>
        <taxon>Basidiomycota</taxon>
        <taxon>Agaricomycotina</taxon>
        <taxon>Agaricomycetes</taxon>
        <taxon>Cantharellales</taxon>
        <taxon>Ceratobasidiaceae</taxon>
        <taxon>Rhizoctonia</taxon>
    </lineage>
</organism>
<proteinExistence type="predicted"/>
<feature type="compositionally biased region" description="Basic and acidic residues" evidence="1">
    <location>
        <begin position="390"/>
        <end position="405"/>
    </location>
</feature>
<dbReference type="EMBL" id="CP059673">
    <property type="protein sequence ID" value="QRW26825.1"/>
    <property type="molecule type" value="Genomic_DNA"/>
</dbReference>
<dbReference type="KEGG" id="rsx:RhiXN_01420"/>
<dbReference type="GeneID" id="67023702"/>
<dbReference type="Pfam" id="PF20415">
    <property type="entry name" value="DUF6699"/>
    <property type="match status" value="1"/>
</dbReference>
<protein>
    <recommendedName>
        <fullName evidence="2">DUF6699 domain-containing protein</fullName>
    </recommendedName>
</protein>